<dbReference type="EMBL" id="FQWZ01000005">
    <property type="protein sequence ID" value="SHH05840.1"/>
    <property type="molecule type" value="Genomic_DNA"/>
</dbReference>
<evidence type="ECO:0000256" key="1">
    <source>
        <dbReference type="ARBA" id="ARBA00004429"/>
    </source>
</evidence>
<keyword evidence="7 8" id="KW-0472">Membrane</keyword>
<keyword evidence="11" id="KW-1185">Reference proteome</keyword>
<dbReference type="Proteomes" id="UP000199758">
    <property type="component" value="Unassembled WGS sequence"/>
</dbReference>
<keyword evidence="3" id="KW-1003">Cell membrane</keyword>
<dbReference type="InterPro" id="IPR026032">
    <property type="entry name" value="HcaT-like"/>
</dbReference>
<feature type="transmembrane region" description="Helical" evidence="8">
    <location>
        <begin position="95"/>
        <end position="121"/>
    </location>
</feature>
<feature type="transmembrane region" description="Helical" evidence="8">
    <location>
        <begin position="160"/>
        <end position="177"/>
    </location>
</feature>
<accession>A0A1M5PW07</accession>
<sequence length="392" mass="42150">MTPLNARLAGFYFCYYGTVGAFMAYWTPYLLARGLSATQVGVAFGLMGVSRATVPVLWGWWADRRGERMVMIRLAALASLLIFAAIPLVQTVPAVMALMLAYTLFWNALLPQFEVVALNHLRDGGGEYSRVRLWGSVGFVGAVLAVGPLLDAIGIQWEPWLVAVLFAGMAVAAWAVPEHRSAAPLRRAGESAGATDAATPSLTAVLRQPAVIALLLVCFCSQLSYAPYYNFFTVFLERHGYSRSLAGQLWALAVIAEIVLFALGTRLLSTVGARRLMSFALLTTVLRWLAIGLGVDSLLVLLLAQLLHASSFACYHLVAMYYVQTLFPPALHGRGQALYNSASYGIGGSIGSVASGWLWDAASPEALFLLAALVGAVGTLIAWRYLPRSPGA</sequence>
<evidence type="ECO:0000256" key="7">
    <source>
        <dbReference type="ARBA" id="ARBA00023136"/>
    </source>
</evidence>
<dbReference type="PROSITE" id="PS50850">
    <property type="entry name" value="MFS"/>
    <property type="match status" value="1"/>
</dbReference>
<evidence type="ECO:0000259" key="9">
    <source>
        <dbReference type="PROSITE" id="PS50850"/>
    </source>
</evidence>
<feature type="transmembrane region" description="Helical" evidence="8">
    <location>
        <begin position="70"/>
        <end position="89"/>
    </location>
</feature>
<dbReference type="InterPro" id="IPR020846">
    <property type="entry name" value="MFS_dom"/>
</dbReference>
<evidence type="ECO:0000256" key="8">
    <source>
        <dbReference type="SAM" id="Phobius"/>
    </source>
</evidence>
<keyword evidence="6 8" id="KW-1133">Transmembrane helix</keyword>
<dbReference type="OrthoDB" id="9150135at2"/>
<evidence type="ECO:0000256" key="2">
    <source>
        <dbReference type="ARBA" id="ARBA00022448"/>
    </source>
</evidence>
<evidence type="ECO:0000313" key="10">
    <source>
        <dbReference type="EMBL" id="SHH05840.1"/>
    </source>
</evidence>
<keyword evidence="2" id="KW-0813">Transport</keyword>
<evidence type="ECO:0000256" key="6">
    <source>
        <dbReference type="ARBA" id="ARBA00022989"/>
    </source>
</evidence>
<feature type="transmembrane region" description="Helical" evidence="8">
    <location>
        <begin position="249"/>
        <end position="269"/>
    </location>
</feature>
<gene>
    <name evidence="10" type="ORF">SAMN04488068_2344</name>
</gene>
<dbReference type="RefSeq" id="WP_072897777.1">
    <property type="nucleotide sequence ID" value="NZ_FQWZ01000005.1"/>
</dbReference>
<dbReference type="Gene3D" id="1.20.1250.20">
    <property type="entry name" value="MFS general substrate transporter like domains"/>
    <property type="match status" value="2"/>
</dbReference>
<feature type="transmembrane region" description="Helical" evidence="8">
    <location>
        <begin position="342"/>
        <end position="360"/>
    </location>
</feature>
<evidence type="ECO:0000256" key="4">
    <source>
        <dbReference type="ARBA" id="ARBA00022519"/>
    </source>
</evidence>
<dbReference type="SUPFAM" id="SSF103473">
    <property type="entry name" value="MFS general substrate transporter"/>
    <property type="match status" value="1"/>
</dbReference>
<dbReference type="Pfam" id="PF12832">
    <property type="entry name" value="MFS_1_like"/>
    <property type="match status" value="1"/>
</dbReference>
<feature type="transmembrane region" description="Helical" evidence="8">
    <location>
        <begin position="210"/>
        <end position="229"/>
    </location>
</feature>
<dbReference type="GO" id="GO:0015528">
    <property type="term" value="F:lactose:proton symporter activity"/>
    <property type="evidence" value="ECO:0007669"/>
    <property type="project" value="TreeGrafter"/>
</dbReference>
<dbReference type="GO" id="GO:0005886">
    <property type="term" value="C:plasma membrane"/>
    <property type="evidence" value="ECO:0007669"/>
    <property type="project" value="UniProtKB-SubCell"/>
</dbReference>
<evidence type="ECO:0000256" key="5">
    <source>
        <dbReference type="ARBA" id="ARBA00022692"/>
    </source>
</evidence>
<proteinExistence type="predicted"/>
<evidence type="ECO:0000256" key="3">
    <source>
        <dbReference type="ARBA" id="ARBA00022475"/>
    </source>
</evidence>
<dbReference type="PANTHER" id="PTHR23522:SF10">
    <property type="entry name" value="3-PHENYLPROPIONIC ACID TRANSPORTER-RELATED"/>
    <property type="match status" value="1"/>
</dbReference>
<comment type="subcellular location">
    <subcellularLocation>
        <location evidence="1">Cell inner membrane</location>
        <topology evidence="1">Multi-pass membrane protein</topology>
    </subcellularLocation>
</comment>
<dbReference type="STRING" id="490188.SAMN04488068_2344"/>
<feature type="transmembrane region" description="Helical" evidence="8">
    <location>
        <begin position="12"/>
        <end position="31"/>
    </location>
</feature>
<feature type="transmembrane region" description="Helical" evidence="8">
    <location>
        <begin position="133"/>
        <end position="154"/>
    </location>
</feature>
<dbReference type="PIRSF" id="PIRSF004925">
    <property type="entry name" value="HcaT"/>
    <property type="match status" value="1"/>
</dbReference>
<feature type="transmembrane region" description="Helical" evidence="8">
    <location>
        <begin position="37"/>
        <end position="58"/>
    </location>
</feature>
<keyword evidence="5 8" id="KW-0812">Transmembrane</keyword>
<dbReference type="AlphaFoldDB" id="A0A1M5PW07"/>
<dbReference type="NCBIfam" id="NF037955">
    <property type="entry name" value="mfs"/>
    <property type="match status" value="1"/>
</dbReference>
<dbReference type="PANTHER" id="PTHR23522">
    <property type="entry name" value="BLL5896 PROTEIN"/>
    <property type="match status" value="1"/>
</dbReference>
<dbReference type="InterPro" id="IPR036259">
    <property type="entry name" value="MFS_trans_sf"/>
</dbReference>
<feature type="transmembrane region" description="Helical" evidence="8">
    <location>
        <begin position="366"/>
        <end position="386"/>
    </location>
</feature>
<dbReference type="GO" id="GO:0030395">
    <property type="term" value="F:lactose binding"/>
    <property type="evidence" value="ECO:0007669"/>
    <property type="project" value="TreeGrafter"/>
</dbReference>
<name>A0A1M5PW07_9GAMM</name>
<reference evidence="10 11" key="1">
    <citation type="submission" date="2016-11" db="EMBL/GenBank/DDBJ databases">
        <authorList>
            <person name="Jaros S."/>
            <person name="Januszkiewicz K."/>
            <person name="Wedrychowicz H."/>
        </authorList>
    </citation>
    <scope>NUCLEOTIDE SEQUENCE [LARGE SCALE GENOMIC DNA]</scope>
    <source>
        <strain evidence="10 11">CGMCC 1.7049</strain>
    </source>
</reference>
<organism evidence="10 11">
    <name type="scientific">Hydrocarboniphaga daqingensis</name>
    <dbReference type="NCBI Taxonomy" id="490188"/>
    <lineage>
        <taxon>Bacteria</taxon>
        <taxon>Pseudomonadati</taxon>
        <taxon>Pseudomonadota</taxon>
        <taxon>Gammaproteobacteria</taxon>
        <taxon>Nevskiales</taxon>
        <taxon>Nevskiaceae</taxon>
        <taxon>Hydrocarboniphaga</taxon>
    </lineage>
</organism>
<dbReference type="InterPro" id="IPR024989">
    <property type="entry name" value="MFS_assoc_dom"/>
</dbReference>
<evidence type="ECO:0000313" key="11">
    <source>
        <dbReference type="Proteomes" id="UP000199758"/>
    </source>
</evidence>
<feature type="domain" description="Major facilitator superfamily (MFS) profile" evidence="9">
    <location>
        <begin position="210"/>
        <end position="392"/>
    </location>
</feature>
<keyword evidence="4" id="KW-0997">Cell inner membrane</keyword>
<protein>
    <submittedName>
        <fullName evidence="10">MFS transporter, PPP family, 3-phenylpropionic acid transporter</fullName>
    </submittedName>
</protein>